<dbReference type="AlphaFoldDB" id="C4J7Q2"/>
<name>C4J7Q2_MAIZE</name>
<protein>
    <submittedName>
        <fullName evidence="1">Uncharacterized protein</fullName>
    </submittedName>
</protein>
<reference evidence="1" key="1">
    <citation type="journal article" date="2009" name="PLoS Genet.">
        <title>Sequencing, mapping, and analysis of 27,455 maize full-length cDNAs.</title>
        <authorList>
            <person name="Soderlund C."/>
            <person name="Descour A."/>
            <person name="Kudrna D."/>
            <person name="Bomhoff M."/>
            <person name="Boyd L."/>
            <person name="Currie J."/>
            <person name="Angelova A."/>
            <person name="Collura K."/>
            <person name="Wissotski M."/>
            <person name="Ashley E."/>
            <person name="Morrow D."/>
            <person name="Fernandes J."/>
            <person name="Walbot V."/>
            <person name="Yu Y."/>
        </authorList>
    </citation>
    <scope>NUCLEOTIDE SEQUENCE</scope>
    <source>
        <strain evidence="1">B73</strain>
    </source>
</reference>
<organism evidence="1">
    <name type="scientific">Zea mays</name>
    <name type="common">Maize</name>
    <dbReference type="NCBI Taxonomy" id="4577"/>
    <lineage>
        <taxon>Eukaryota</taxon>
        <taxon>Viridiplantae</taxon>
        <taxon>Streptophyta</taxon>
        <taxon>Embryophyta</taxon>
        <taxon>Tracheophyta</taxon>
        <taxon>Spermatophyta</taxon>
        <taxon>Magnoliopsida</taxon>
        <taxon>Liliopsida</taxon>
        <taxon>Poales</taxon>
        <taxon>Poaceae</taxon>
        <taxon>PACMAD clade</taxon>
        <taxon>Panicoideae</taxon>
        <taxon>Andropogonodae</taxon>
        <taxon>Andropogoneae</taxon>
        <taxon>Tripsacinae</taxon>
        <taxon>Zea</taxon>
    </lineage>
</organism>
<dbReference type="EMBL" id="BT086849">
    <property type="protein sequence ID" value="ACR37202.1"/>
    <property type="molecule type" value="mRNA"/>
</dbReference>
<accession>C4J7Q2</accession>
<sequence>MFIPPPLPLPPWNCFNPSSPYRS</sequence>
<evidence type="ECO:0000313" key="1">
    <source>
        <dbReference type="EMBL" id="ACR37202.1"/>
    </source>
</evidence>
<proteinExistence type="evidence at transcript level"/>